<evidence type="ECO:0000313" key="14">
    <source>
        <dbReference type="Proteomes" id="UP000183918"/>
    </source>
</evidence>
<dbReference type="AlphaFoldDB" id="A0A1H3EYN3"/>
<dbReference type="EMBL" id="FNPG01000004">
    <property type="protein sequence ID" value="SDX83657.1"/>
    <property type="molecule type" value="Genomic_DNA"/>
</dbReference>
<dbReference type="GO" id="GO:0005886">
    <property type="term" value="C:plasma membrane"/>
    <property type="evidence" value="ECO:0007669"/>
    <property type="project" value="UniProtKB-SubCell"/>
</dbReference>
<keyword evidence="6 12" id="KW-1005">Bacterial flagellum biogenesis</keyword>
<dbReference type="GO" id="GO:0009425">
    <property type="term" value="C:bacterial-type flagellum basal body"/>
    <property type="evidence" value="ECO:0007669"/>
    <property type="project" value="UniProtKB-SubCell"/>
</dbReference>
<dbReference type="GO" id="GO:0044781">
    <property type="term" value="P:bacterial-type flagellum organization"/>
    <property type="evidence" value="ECO:0007669"/>
    <property type="project" value="UniProtKB-UniRule"/>
</dbReference>
<dbReference type="Pfam" id="PF00813">
    <property type="entry name" value="FliP"/>
    <property type="match status" value="1"/>
</dbReference>
<dbReference type="InterPro" id="IPR005838">
    <property type="entry name" value="T3SS_IM_P"/>
</dbReference>
<feature type="transmembrane region" description="Helical" evidence="12">
    <location>
        <begin position="238"/>
        <end position="263"/>
    </location>
</feature>
<evidence type="ECO:0000256" key="5">
    <source>
        <dbReference type="ARBA" id="ARBA00022692"/>
    </source>
</evidence>
<keyword evidence="13" id="KW-0969">Cilium</keyword>
<comment type="similarity">
    <text evidence="1 12">Belongs to the FliP/MopC/SpaP family.</text>
</comment>
<evidence type="ECO:0000313" key="13">
    <source>
        <dbReference type="EMBL" id="SDX83657.1"/>
    </source>
</evidence>
<keyword evidence="10" id="KW-0975">Bacterial flagellum</keyword>
<dbReference type="PRINTS" id="PR00951">
    <property type="entry name" value="FLGBIOSNFLIP"/>
</dbReference>
<evidence type="ECO:0000256" key="7">
    <source>
        <dbReference type="ARBA" id="ARBA00022927"/>
    </source>
</evidence>
<keyword evidence="13" id="KW-0966">Cell projection</keyword>
<keyword evidence="11 12" id="KW-1006">Bacterial flagellum protein export</keyword>
<dbReference type="PROSITE" id="PS01061">
    <property type="entry name" value="FLIP_2"/>
    <property type="match status" value="1"/>
</dbReference>
<feature type="transmembrane region" description="Helical" evidence="12">
    <location>
        <begin position="140"/>
        <end position="159"/>
    </location>
</feature>
<dbReference type="NCBIfam" id="NF009438">
    <property type="entry name" value="PRK12797.1"/>
    <property type="match status" value="1"/>
</dbReference>
<name>A0A1H3EYN3_9FIRM</name>
<proteinExistence type="inferred from homology"/>
<dbReference type="NCBIfam" id="TIGR01103">
    <property type="entry name" value="fliP"/>
    <property type="match status" value="1"/>
</dbReference>
<feature type="transmembrane region" description="Helical" evidence="12">
    <location>
        <begin position="99"/>
        <end position="128"/>
    </location>
</feature>
<dbReference type="InterPro" id="IPR005837">
    <property type="entry name" value="FliP"/>
</dbReference>
<evidence type="ECO:0000256" key="1">
    <source>
        <dbReference type="ARBA" id="ARBA00006257"/>
    </source>
</evidence>
<dbReference type="Proteomes" id="UP000183918">
    <property type="component" value="Unassembled WGS sequence"/>
</dbReference>
<dbReference type="GO" id="GO:0009306">
    <property type="term" value="P:protein secretion"/>
    <property type="evidence" value="ECO:0007669"/>
    <property type="project" value="UniProtKB-UniRule"/>
</dbReference>
<evidence type="ECO:0000256" key="12">
    <source>
        <dbReference type="RuleBase" id="RU362069"/>
    </source>
</evidence>
<protein>
    <recommendedName>
        <fullName evidence="2 12">Flagellar biosynthetic protein FliP</fullName>
    </recommendedName>
</protein>
<evidence type="ECO:0000256" key="11">
    <source>
        <dbReference type="ARBA" id="ARBA00023225"/>
    </source>
</evidence>
<evidence type="ECO:0000256" key="8">
    <source>
        <dbReference type="ARBA" id="ARBA00022989"/>
    </source>
</evidence>
<accession>A0A1H3EYN3</accession>
<dbReference type="PANTHER" id="PTHR30587:SF0">
    <property type="entry name" value="FLAGELLAR BIOSYNTHETIC PROTEIN FLIP"/>
    <property type="match status" value="1"/>
</dbReference>
<evidence type="ECO:0000256" key="9">
    <source>
        <dbReference type="ARBA" id="ARBA00023136"/>
    </source>
</evidence>
<keyword evidence="9 12" id="KW-0472">Membrane</keyword>
<organism evidence="13 14">
    <name type="scientific">Lachnobacterium bovis DSM 14045</name>
    <dbReference type="NCBI Taxonomy" id="1122142"/>
    <lineage>
        <taxon>Bacteria</taxon>
        <taxon>Bacillati</taxon>
        <taxon>Bacillota</taxon>
        <taxon>Clostridia</taxon>
        <taxon>Lachnospirales</taxon>
        <taxon>Lachnospiraceae</taxon>
        <taxon>Lachnobacterium</taxon>
    </lineage>
</organism>
<sequence length="300" mass="33561">MKKMRIIKRKVVIVFFLVVSFLFFCFTLDSKKVKAGEINNYQKYNTFVISAIDNSSSDISKLKGDNTGVDVDAKKDNNNGLSINYNNDNGSLSTPIKMLLVLTVLSLAPAILIMLTSFTRIIICLHFVRTAIGTQSAPPNQVLIGLALFMTFFIMAPTFTKINDQAIKPLDKGEITQERAIEIAEEPLREFMYGQTQTKDVKAFVKMSGKDIKSYKSYDDIPFTTLVPAFILSELRTAFIIGFLIYVPFIVIDMVVASVLMSMGMMMLPPTTISLPFKILLFVLADGWNLVILGVLQTFQ</sequence>
<evidence type="ECO:0000256" key="2">
    <source>
        <dbReference type="ARBA" id="ARBA00021714"/>
    </source>
</evidence>
<evidence type="ECO:0000256" key="3">
    <source>
        <dbReference type="ARBA" id="ARBA00022448"/>
    </source>
</evidence>
<evidence type="ECO:0000256" key="4">
    <source>
        <dbReference type="ARBA" id="ARBA00022475"/>
    </source>
</evidence>
<keyword evidence="14" id="KW-1185">Reference proteome</keyword>
<keyword evidence="3 12" id="KW-0813">Transport</keyword>
<reference evidence="13 14" key="1">
    <citation type="submission" date="2016-10" db="EMBL/GenBank/DDBJ databases">
        <authorList>
            <person name="de Groot N.N."/>
        </authorList>
    </citation>
    <scope>NUCLEOTIDE SEQUENCE [LARGE SCALE GENOMIC DNA]</scope>
    <source>
        <strain evidence="13 14">DSM 14045</strain>
    </source>
</reference>
<gene>
    <name evidence="12" type="primary">fliP</name>
    <name evidence="13" type="ORF">SAMN02910414_00056</name>
</gene>
<feature type="transmembrane region" description="Helical" evidence="12">
    <location>
        <begin position="275"/>
        <end position="296"/>
    </location>
</feature>
<comment type="function">
    <text evidence="12">Plays a role in the flagellum-specific transport system.</text>
</comment>
<keyword evidence="4 12" id="KW-1003">Cell membrane</keyword>
<comment type="subcellular location">
    <subcellularLocation>
        <location evidence="12">Cell membrane</location>
        <topology evidence="12">Multi-pass membrane protein</topology>
    </subcellularLocation>
    <subcellularLocation>
        <location evidence="12">Bacterial flagellum basal body</location>
    </subcellularLocation>
</comment>
<keyword evidence="13" id="KW-0282">Flagellum</keyword>
<keyword evidence="8 12" id="KW-1133">Transmembrane helix</keyword>
<dbReference type="RefSeq" id="WP_074714849.1">
    <property type="nucleotide sequence ID" value="NZ_FNPG01000004.1"/>
</dbReference>
<keyword evidence="7 12" id="KW-0653">Protein transport</keyword>
<evidence type="ECO:0000256" key="6">
    <source>
        <dbReference type="ARBA" id="ARBA00022795"/>
    </source>
</evidence>
<keyword evidence="5 12" id="KW-0812">Transmembrane</keyword>
<dbReference type="OrthoDB" id="9805111at2"/>
<dbReference type="PANTHER" id="PTHR30587">
    <property type="entry name" value="FLAGELLAR BIOSYNTHETIC PROTEIN FLIP"/>
    <property type="match status" value="1"/>
</dbReference>
<dbReference type="PRINTS" id="PR01302">
    <property type="entry name" value="TYPE3IMPPROT"/>
</dbReference>
<evidence type="ECO:0000256" key="10">
    <source>
        <dbReference type="ARBA" id="ARBA00023143"/>
    </source>
</evidence>
<dbReference type="STRING" id="1122142.SAMN02910414_00056"/>